<dbReference type="EC" id="3.1.2.-" evidence="3"/>
<comment type="caution">
    <text evidence="3">The sequence shown here is derived from an EMBL/GenBank/DDBJ whole genome shotgun (WGS) entry which is preliminary data.</text>
</comment>
<sequence length="152" mass="16468">MSANGKLNGKAASPQANQKAKRIGQAMMKLDGFSRELGMSIIEHGPQHARVQMTITDKMTNGHDICHGGLIFTLADSALAFACNAAGVKAVTAAAQIDFINPAYLGDRLTAYARVYLTQGRHIYCDVTVRQQDQTIIAECRGRQVGVSNWDM</sequence>
<dbReference type="InterPro" id="IPR006683">
    <property type="entry name" value="Thioestr_dom"/>
</dbReference>
<feature type="domain" description="Thioesterase" evidence="2">
    <location>
        <begin position="65"/>
        <end position="136"/>
    </location>
</feature>
<name>A0ABT0N552_9GAMM</name>
<dbReference type="EMBL" id="JAKIKT010000002">
    <property type="protein sequence ID" value="MCL2913280.1"/>
    <property type="molecule type" value="Genomic_DNA"/>
</dbReference>
<evidence type="ECO:0000313" key="4">
    <source>
        <dbReference type="Proteomes" id="UP001202831"/>
    </source>
</evidence>
<dbReference type="GO" id="GO:0016787">
    <property type="term" value="F:hydrolase activity"/>
    <property type="evidence" value="ECO:0007669"/>
    <property type="project" value="UniProtKB-KW"/>
</dbReference>
<evidence type="ECO:0000259" key="2">
    <source>
        <dbReference type="Pfam" id="PF03061"/>
    </source>
</evidence>
<dbReference type="PANTHER" id="PTHR42856:SF1">
    <property type="entry name" value="ACYL-COENZYME A THIOESTERASE PAAI"/>
    <property type="match status" value="1"/>
</dbReference>
<dbReference type="NCBIfam" id="TIGR02286">
    <property type="entry name" value="PaaD"/>
    <property type="match status" value="1"/>
</dbReference>
<keyword evidence="1 3" id="KW-0378">Hydrolase</keyword>
<dbReference type="InterPro" id="IPR003736">
    <property type="entry name" value="PAAI_dom"/>
</dbReference>
<reference evidence="3 4" key="1">
    <citation type="submission" date="2022-01" db="EMBL/GenBank/DDBJ databases">
        <title>Whole genome-based taxonomy of the Shewanellaceae.</title>
        <authorList>
            <person name="Martin-Rodriguez A.J."/>
        </authorList>
    </citation>
    <scope>NUCLEOTIDE SEQUENCE [LARGE SCALE GENOMIC DNA]</scope>
    <source>
        <strain evidence="3 4">DSM 21332</strain>
    </source>
</reference>
<dbReference type="CDD" id="cd03443">
    <property type="entry name" value="PaaI_thioesterase"/>
    <property type="match status" value="1"/>
</dbReference>
<dbReference type="SUPFAM" id="SSF54637">
    <property type="entry name" value="Thioesterase/thiol ester dehydrase-isomerase"/>
    <property type="match status" value="1"/>
</dbReference>
<protein>
    <submittedName>
        <fullName evidence="3">Hydroxyphenylacetyl-CoA thioesterase PaaI</fullName>
        <ecNumber evidence="3">3.1.2.-</ecNumber>
    </submittedName>
</protein>
<keyword evidence="4" id="KW-1185">Reference proteome</keyword>
<evidence type="ECO:0000313" key="3">
    <source>
        <dbReference type="EMBL" id="MCL2913280.1"/>
    </source>
</evidence>
<dbReference type="InterPro" id="IPR052723">
    <property type="entry name" value="Acyl-CoA_thioesterase_PaaI"/>
</dbReference>
<evidence type="ECO:0000256" key="1">
    <source>
        <dbReference type="ARBA" id="ARBA00022801"/>
    </source>
</evidence>
<gene>
    <name evidence="3" type="primary">paaI</name>
    <name evidence="3" type="ORF">L2725_05700</name>
</gene>
<dbReference type="NCBIfam" id="TIGR00369">
    <property type="entry name" value="unchar_dom_1"/>
    <property type="match status" value="1"/>
</dbReference>
<accession>A0ABT0N552</accession>
<organism evidence="3 4">
    <name type="scientific">Shewanella corallii</name>
    <dbReference type="NCBI Taxonomy" id="560080"/>
    <lineage>
        <taxon>Bacteria</taxon>
        <taxon>Pseudomonadati</taxon>
        <taxon>Pseudomonadota</taxon>
        <taxon>Gammaproteobacteria</taxon>
        <taxon>Alteromonadales</taxon>
        <taxon>Shewanellaceae</taxon>
        <taxon>Shewanella</taxon>
    </lineage>
</organism>
<dbReference type="Proteomes" id="UP001202831">
    <property type="component" value="Unassembled WGS sequence"/>
</dbReference>
<dbReference type="Pfam" id="PF03061">
    <property type="entry name" value="4HBT"/>
    <property type="match status" value="1"/>
</dbReference>
<dbReference type="InterPro" id="IPR011973">
    <property type="entry name" value="PaaD"/>
</dbReference>
<dbReference type="Gene3D" id="3.10.129.10">
    <property type="entry name" value="Hotdog Thioesterase"/>
    <property type="match status" value="1"/>
</dbReference>
<dbReference type="PANTHER" id="PTHR42856">
    <property type="entry name" value="ACYL-COENZYME A THIOESTERASE PAAI"/>
    <property type="match status" value="1"/>
</dbReference>
<dbReference type="InterPro" id="IPR029069">
    <property type="entry name" value="HotDog_dom_sf"/>
</dbReference>
<dbReference type="RefSeq" id="WP_249248093.1">
    <property type="nucleotide sequence ID" value="NZ_JAKIKT010000002.1"/>
</dbReference>
<proteinExistence type="predicted"/>